<dbReference type="OrthoDB" id="9813383at2"/>
<dbReference type="KEGG" id="kal:KALB_2085"/>
<dbReference type="SUPFAM" id="SSF52317">
    <property type="entry name" value="Class I glutamine amidotransferase-like"/>
    <property type="match status" value="1"/>
</dbReference>
<dbReference type="EMBL" id="CP007155">
    <property type="protein sequence ID" value="AHH95454.1"/>
    <property type="molecule type" value="Genomic_DNA"/>
</dbReference>
<dbReference type="HOGENOM" id="CLU_030756_4_0_11"/>
<keyword evidence="1" id="KW-0378">Hydrolase</keyword>
<dbReference type="PANTHER" id="PTHR43235:SF1">
    <property type="entry name" value="GLUTAMINE AMIDOTRANSFERASE PB2B2.05-RELATED"/>
    <property type="match status" value="1"/>
</dbReference>
<gene>
    <name evidence="1" type="ORF">KALB_2085</name>
</gene>
<dbReference type="InterPro" id="IPR011697">
    <property type="entry name" value="Peptidase_C26"/>
</dbReference>
<accession>W5WB59</accession>
<evidence type="ECO:0000313" key="2">
    <source>
        <dbReference type="Proteomes" id="UP000019225"/>
    </source>
</evidence>
<dbReference type="Proteomes" id="UP000019225">
    <property type="component" value="Chromosome"/>
</dbReference>
<dbReference type="GO" id="GO:0004177">
    <property type="term" value="F:aminopeptidase activity"/>
    <property type="evidence" value="ECO:0007669"/>
    <property type="project" value="UniProtKB-KW"/>
</dbReference>
<keyword evidence="1" id="KW-0645">Protease</keyword>
<evidence type="ECO:0000313" key="1">
    <source>
        <dbReference type="EMBL" id="AHH95454.1"/>
    </source>
</evidence>
<keyword evidence="2" id="KW-1185">Reference proteome</keyword>
<dbReference type="eggNOG" id="COG2071">
    <property type="taxonomic scope" value="Bacteria"/>
</dbReference>
<dbReference type="PANTHER" id="PTHR43235">
    <property type="entry name" value="GLUTAMINE AMIDOTRANSFERASE PB2B2.05-RELATED"/>
    <property type="match status" value="1"/>
</dbReference>
<dbReference type="InterPro" id="IPR044668">
    <property type="entry name" value="PuuD-like"/>
</dbReference>
<name>W5WB59_9PSEU</name>
<organism evidence="1 2">
    <name type="scientific">Kutzneria albida DSM 43870</name>
    <dbReference type="NCBI Taxonomy" id="1449976"/>
    <lineage>
        <taxon>Bacteria</taxon>
        <taxon>Bacillati</taxon>
        <taxon>Actinomycetota</taxon>
        <taxon>Actinomycetes</taxon>
        <taxon>Pseudonocardiales</taxon>
        <taxon>Pseudonocardiaceae</taxon>
        <taxon>Kutzneria</taxon>
    </lineage>
</organism>
<dbReference type="RefSeq" id="WP_025355631.1">
    <property type="nucleotide sequence ID" value="NZ_CP007155.1"/>
</dbReference>
<dbReference type="GO" id="GO:0033969">
    <property type="term" value="F:gamma-glutamyl-gamma-aminobutyrate hydrolase activity"/>
    <property type="evidence" value="ECO:0007669"/>
    <property type="project" value="TreeGrafter"/>
</dbReference>
<dbReference type="GO" id="GO:0005829">
    <property type="term" value="C:cytosol"/>
    <property type="evidence" value="ECO:0007669"/>
    <property type="project" value="TreeGrafter"/>
</dbReference>
<dbReference type="AlphaFoldDB" id="W5WB59"/>
<keyword evidence="1" id="KW-0031">Aminopeptidase</keyword>
<dbReference type="Gene3D" id="3.40.50.880">
    <property type="match status" value="1"/>
</dbReference>
<dbReference type="STRING" id="1449976.KALB_2085"/>
<dbReference type="PATRIC" id="fig|1449976.3.peg.2079"/>
<sequence length="227" mass="24264">MKRPLIVIPARFSASASALRYGAVVTARALSGAVLRAGGEPLTVHPDGAELDERFAFAEGVLLPGGGDLDPSRYGHASRDESVYDVDAEQDEFDLAVARWALRTGRPLLAVCRGMQVVNVALGGTLEQHMASPHRHLVHTVTSTWGEQEVSCYHHQRVDQLGAGLVPVAHAADGTVEALRLADPAGWFLGVQWHPEDTPSQDGLFRQLVAAAQASTVPPSQVTPICR</sequence>
<dbReference type="Pfam" id="PF07722">
    <property type="entry name" value="Peptidase_C26"/>
    <property type="match status" value="1"/>
</dbReference>
<protein>
    <submittedName>
        <fullName evidence="1">Aminopeptidase</fullName>
    </submittedName>
</protein>
<reference evidence="1 2" key="1">
    <citation type="journal article" date="2014" name="BMC Genomics">
        <title>Complete genome sequence of producer of the glycopeptide antibiotic Aculeximycin Kutzneria albida DSM 43870T, a representative of minor genus of Pseudonocardiaceae.</title>
        <authorList>
            <person name="Rebets Y."/>
            <person name="Tokovenko B."/>
            <person name="Lushchyk I."/>
            <person name="Ruckert C."/>
            <person name="Zaburannyi N."/>
            <person name="Bechthold A."/>
            <person name="Kalinowski J."/>
            <person name="Luzhetskyy A."/>
        </authorList>
    </citation>
    <scope>NUCLEOTIDE SEQUENCE [LARGE SCALE GENOMIC DNA]</scope>
    <source>
        <strain evidence="1">DSM 43870</strain>
    </source>
</reference>
<dbReference type="PROSITE" id="PS51273">
    <property type="entry name" value="GATASE_TYPE_1"/>
    <property type="match status" value="1"/>
</dbReference>
<dbReference type="CDD" id="cd01745">
    <property type="entry name" value="GATase1_2"/>
    <property type="match status" value="1"/>
</dbReference>
<dbReference type="GO" id="GO:0006598">
    <property type="term" value="P:polyamine catabolic process"/>
    <property type="evidence" value="ECO:0007669"/>
    <property type="project" value="TreeGrafter"/>
</dbReference>
<proteinExistence type="predicted"/>
<dbReference type="InterPro" id="IPR029062">
    <property type="entry name" value="Class_I_gatase-like"/>
</dbReference>